<evidence type="ECO:0000256" key="1">
    <source>
        <dbReference type="SAM" id="MobiDB-lite"/>
    </source>
</evidence>
<reference evidence="2 3" key="1">
    <citation type="submission" date="2021-01" db="EMBL/GenBank/DDBJ databases">
        <title>Biogeographic distribution of Paracoccus.</title>
        <authorList>
            <person name="Hollensteiner J."/>
            <person name="Leineberger J."/>
            <person name="Brinkhoff T."/>
            <person name="Daniel R."/>
        </authorList>
    </citation>
    <scope>NUCLEOTIDE SEQUENCE [LARGE SCALE GENOMIC DNA]</scope>
    <source>
        <strain evidence="2 3">LMG25392</strain>
    </source>
</reference>
<sequence>MKITHPRIMLKADESLAAFGSCYTSSPRLSAMSTSFALWPVEEDPAPLAVDLAKTVADRLEGAVLLAGNDVVAEGVVAADDLDGGAERGLRPAKPPGALARELGPARTARLIDAIRQRQTHGVEEKKTA</sequence>
<dbReference type="EMBL" id="CP067134">
    <property type="protein sequence ID" value="WCR11094.1"/>
    <property type="molecule type" value="Genomic_DNA"/>
</dbReference>
<organism evidence="2 3">
    <name type="scientific">Paracoccus stylophorae</name>
    <dbReference type="NCBI Taxonomy" id="659350"/>
    <lineage>
        <taxon>Bacteria</taxon>
        <taxon>Pseudomonadati</taxon>
        <taxon>Pseudomonadota</taxon>
        <taxon>Alphaproteobacteria</taxon>
        <taxon>Rhodobacterales</taxon>
        <taxon>Paracoccaceae</taxon>
        <taxon>Paracoccus</taxon>
    </lineage>
</organism>
<evidence type="ECO:0000313" key="2">
    <source>
        <dbReference type="EMBL" id="WCR11094.1"/>
    </source>
</evidence>
<dbReference type="Proteomes" id="UP001218412">
    <property type="component" value="Chromosome"/>
</dbReference>
<gene>
    <name evidence="2" type="ORF">JHW45_01395</name>
</gene>
<keyword evidence="3" id="KW-1185">Reference proteome</keyword>
<feature type="region of interest" description="Disordered" evidence="1">
    <location>
        <begin position="83"/>
        <end position="102"/>
    </location>
</feature>
<protein>
    <submittedName>
        <fullName evidence="2">Uncharacterized protein</fullName>
    </submittedName>
</protein>
<name>A0ABY7SW15_9RHOB</name>
<evidence type="ECO:0000313" key="3">
    <source>
        <dbReference type="Proteomes" id="UP001218412"/>
    </source>
</evidence>
<accession>A0ABY7SW15</accession>
<dbReference type="RefSeq" id="WP_272859187.1">
    <property type="nucleotide sequence ID" value="NZ_CP067134.1"/>
</dbReference>
<proteinExistence type="predicted"/>